<keyword evidence="18" id="KW-1185">Reference proteome</keyword>
<dbReference type="SMART" id="SM01080">
    <property type="entry name" value="CHASE2"/>
    <property type="match status" value="1"/>
</dbReference>
<dbReference type="Pfam" id="PF05226">
    <property type="entry name" value="CHASE2"/>
    <property type="match status" value="1"/>
</dbReference>
<evidence type="ECO:0000256" key="11">
    <source>
        <dbReference type="ARBA" id="ARBA00023012"/>
    </source>
</evidence>
<keyword evidence="9" id="KW-0067">ATP-binding</keyword>
<dbReference type="InterPro" id="IPR036890">
    <property type="entry name" value="HATPase_C_sf"/>
</dbReference>
<dbReference type="InterPro" id="IPR007890">
    <property type="entry name" value="CHASE2"/>
</dbReference>
<feature type="domain" description="Response regulatory" evidence="16">
    <location>
        <begin position="694"/>
        <end position="818"/>
    </location>
</feature>
<evidence type="ECO:0000256" key="3">
    <source>
        <dbReference type="ARBA" id="ARBA00012438"/>
    </source>
</evidence>
<feature type="non-terminal residue" evidence="17">
    <location>
        <position position="873"/>
    </location>
</feature>
<dbReference type="Gene3D" id="1.10.287.130">
    <property type="match status" value="1"/>
</dbReference>
<dbReference type="Pfam" id="PF00072">
    <property type="entry name" value="Response_reg"/>
    <property type="match status" value="1"/>
</dbReference>
<protein>
    <recommendedName>
        <fullName evidence="3">histidine kinase</fullName>
        <ecNumber evidence="3">2.7.13.3</ecNumber>
    </recommendedName>
</protein>
<sequence>MRYKSNPITRGCFCLILLSNVTSVASEIGQRPKRDKSGSSIVTILTLGAKLALTYLEAKNIQPQHEGKDGILKLGKATFVPLQDSEGGYVRADVGGYQILANFRKSQQGVTKISISDLLADRVPANLLKGKIVLIGSTAESISERFYTPYSSSVHSAWSGLELHADLTNQILSAALDNRQLLRGMPDKLGWLWILHWSIVGAILGWEIKSRRLRITSDSQFKWKVILFAIASASLVSSAYLLFLVGWWVPVASPMLGLVSAALVSRIYLLWQRLQLSYKALANYTQTLEMKVCDRTQELMEKNLALEKAKQQAESANVAKSTFLANISHELRTPLNAILGFSQILSHDKDLRREQQQQIEIINRSGKNLLELINDVLSMSKIEAGKTVLVEKTFDLYILLDSIQQMLQLRAKTKGLEFKFELVGNIPQYIYSDEGKLRQVLINLLTNAIKFTERGSVTLRVQLQIEAKKNQIQQPNSDFTHPKIINNVATHQTINDSLFSINIETLQHEIVNYQNNYLSWAKSQQQLIIQGIRLLKNQNILSPEKSEKLIFHNAASLLEQEYSHERNYTSHLLDEYSQVNSNNDTFESEISDYLIFEIADTGLGILPEDIDTLFNPFIQTDIGRKSTEGTGLGLAISREYVKLLGGDIKVESLPNQGSNFSFNIKYRLATASESEIKVRHKTVIGLTIKQHKYRILIAEDIVENCLLLIKLIEPLGFEIQQANNGREAVKIWENWHPHLILMDIRMPDVDGYQATKIIRELEKELKQENSDLPSTVIIALTASTFDEQKKNIFQAGCDDFIGKPFPEEQFYETIARYLEVNYKYEIEPKLVTNKKEIAVPLKLTTDLLSVMPLEWIERLHFASLSLNDQLAIE</sequence>
<feature type="modified residue" description="4-aspartylphosphate" evidence="13">
    <location>
        <position position="743"/>
    </location>
</feature>
<dbReference type="SMART" id="SM00387">
    <property type="entry name" value="HATPase_c"/>
    <property type="match status" value="1"/>
</dbReference>
<feature type="domain" description="Histidine kinase" evidence="15">
    <location>
        <begin position="326"/>
        <end position="668"/>
    </location>
</feature>
<evidence type="ECO:0000256" key="5">
    <source>
        <dbReference type="ARBA" id="ARBA00022679"/>
    </source>
</evidence>
<keyword evidence="10 14" id="KW-1133">Transmembrane helix</keyword>
<keyword evidence="8 17" id="KW-0418">Kinase</keyword>
<evidence type="ECO:0000256" key="10">
    <source>
        <dbReference type="ARBA" id="ARBA00022989"/>
    </source>
</evidence>
<dbReference type="Gene3D" id="3.40.50.2300">
    <property type="match status" value="1"/>
</dbReference>
<dbReference type="InterPro" id="IPR011006">
    <property type="entry name" value="CheY-like_superfamily"/>
</dbReference>
<dbReference type="EC" id="2.7.13.3" evidence="3"/>
<dbReference type="PROSITE" id="PS50109">
    <property type="entry name" value="HIS_KIN"/>
    <property type="match status" value="1"/>
</dbReference>
<dbReference type="EMBL" id="NTFS01000597">
    <property type="protein sequence ID" value="PAX47085.1"/>
    <property type="molecule type" value="Genomic_DNA"/>
</dbReference>
<dbReference type="Pfam" id="PF00512">
    <property type="entry name" value="HisKA"/>
    <property type="match status" value="1"/>
</dbReference>
<dbReference type="CDD" id="cd00082">
    <property type="entry name" value="HisKA"/>
    <property type="match status" value="1"/>
</dbReference>
<keyword evidence="5" id="KW-0808">Transferase</keyword>
<organism evidence="17 18">
    <name type="scientific">Brunnivagina elsteri CCALA 953</name>
    <dbReference type="NCBI Taxonomy" id="987040"/>
    <lineage>
        <taxon>Bacteria</taxon>
        <taxon>Bacillati</taxon>
        <taxon>Cyanobacteriota</taxon>
        <taxon>Cyanophyceae</taxon>
        <taxon>Nostocales</taxon>
        <taxon>Calotrichaceae</taxon>
        <taxon>Brunnivagina</taxon>
    </lineage>
</organism>
<evidence type="ECO:0000259" key="16">
    <source>
        <dbReference type="PROSITE" id="PS50110"/>
    </source>
</evidence>
<evidence type="ECO:0000256" key="6">
    <source>
        <dbReference type="ARBA" id="ARBA00022692"/>
    </source>
</evidence>
<dbReference type="SMART" id="SM00388">
    <property type="entry name" value="HisKA"/>
    <property type="match status" value="1"/>
</dbReference>
<dbReference type="PANTHER" id="PTHR45339:SF1">
    <property type="entry name" value="HYBRID SIGNAL TRANSDUCTION HISTIDINE KINASE J"/>
    <property type="match status" value="1"/>
</dbReference>
<comment type="subcellular location">
    <subcellularLocation>
        <location evidence="2">Membrane</location>
    </subcellularLocation>
</comment>
<feature type="transmembrane region" description="Helical" evidence="14">
    <location>
        <begin position="226"/>
        <end position="249"/>
    </location>
</feature>
<dbReference type="AlphaFoldDB" id="A0A2A2TAE2"/>
<reference evidence="17 18" key="1">
    <citation type="submission" date="2017-08" db="EMBL/GenBank/DDBJ databases">
        <title>Draft genome sequence of filamentous cyanobacterium Calothrix elsteri CCALA 953.</title>
        <authorList>
            <person name="Gagunashvili A.N."/>
            <person name="Elster J."/>
            <person name="Andresson O.S."/>
        </authorList>
    </citation>
    <scope>NUCLEOTIDE SEQUENCE [LARGE SCALE GENOMIC DNA]</scope>
    <source>
        <strain evidence="17 18">CCALA 953</strain>
    </source>
</reference>
<dbReference type="InterPro" id="IPR003594">
    <property type="entry name" value="HATPase_dom"/>
</dbReference>
<dbReference type="OrthoDB" id="502671at2"/>
<dbReference type="FunFam" id="1.10.287.130:FF:000004">
    <property type="entry name" value="Ethylene receptor 1"/>
    <property type="match status" value="1"/>
</dbReference>
<evidence type="ECO:0000256" key="4">
    <source>
        <dbReference type="ARBA" id="ARBA00022553"/>
    </source>
</evidence>
<dbReference type="PROSITE" id="PS50110">
    <property type="entry name" value="RESPONSE_REGULATORY"/>
    <property type="match status" value="1"/>
</dbReference>
<evidence type="ECO:0000256" key="7">
    <source>
        <dbReference type="ARBA" id="ARBA00022741"/>
    </source>
</evidence>
<keyword evidence="12 14" id="KW-0472">Membrane</keyword>
<dbReference type="Gene3D" id="3.30.565.10">
    <property type="entry name" value="Histidine kinase-like ATPase, C-terminal domain"/>
    <property type="match status" value="2"/>
</dbReference>
<evidence type="ECO:0000256" key="2">
    <source>
        <dbReference type="ARBA" id="ARBA00004370"/>
    </source>
</evidence>
<comment type="catalytic activity">
    <reaction evidence="1">
        <text>ATP + protein L-histidine = ADP + protein N-phospho-L-histidine.</text>
        <dbReference type="EC" id="2.7.13.3"/>
    </reaction>
</comment>
<comment type="caution">
    <text evidence="17">The sequence shown here is derived from an EMBL/GenBank/DDBJ whole genome shotgun (WGS) entry which is preliminary data.</text>
</comment>
<dbReference type="GO" id="GO:0016020">
    <property type="term" value="C:membrane"/>
    <property type="evidence" value="ECO:0007669"/>
    <property type="project" value="UniProtKB-SubCell"/>
</dbReference>
<keyword evidence="6 14" id="KW-0812">Transmembrane</keyword>
<feature type="transmembrane region" description="Helical" evidence="14">
    <location>
        <begin position="189"/>
        <end position="206"/>
    </location>
</feature>
<keyword evidence="4 13" id="KW-0597">Phosphoprotein</keyword>
<evidence type="ECO:0000313" key="17">
    <source>
        <dbReference type="EMBL" id="PAX47085.1"/>
    </source>
</evidence>
<dbReference type="InterPro" id="IPR001789">
    <property type="entry name" value="Sig_transdc_resp-reg_receiver"/>
</dbReference>
<dbReference type="Pfam" id="PF02518">
    <property type="entry name" value="HATPase_c"/>
    <property type="match status" value="1"/>
</dbReference>
<evidence type="ECO:0000259" key="15">
    <source>
        <dbReference type="PROSITE" id="PS50109"/>
    </source>
</evidence>
<dbReference type="GO" id="GO:0000155">
    <property type="term" value="F:phosphorelay sensor kinase activity"/>
    <property type="evidence" value="ECO:0007669"/>
    <property type="project" value="InterPro"/>
</dbReference>
<evidence type="ECO:0000256" key="13">
    <source>
        <dbReference type="PROSITE-ProRule" id="PRU00169"/>
    </source>
</evidence>
<dbReference type="Proteomes" id="UP000218238">
    <property type="component" value="Unassembled WGS sequence"/>
</dbReference>
<evidence type="ECO:0000256" key="12">
    <source>
        <dbReference type="ARBA" id="ARBA00023136"/>
    </source>
</evidence>
<evidence type="ECO:0000256" key="9">
    <source>
        <dbReference type="ARBA" id="ARBA00022840"/>
    </source>
</evidence>
<dbReference type="SUPFAM" id="SSF52172">
    <property type="entry name" value="CheY-like"/>
    <property type="match status" value="1"/>
</dbReference>
<evidence type="ECO:0000256" key="14">
    <source>
        <dbReference type="SAM" id="Phobius"/>
    </source>
</evidence>
<evidence type="ECO:0000256" key="1">
    <source>
        <dbReference type="ARBA" id="ARBA00000085"/>
    </source>
</evidence>
<dbReference type="PANTHER" id="PTHR45339">
    <property type="entry name" value="HYBRID SIGNAL TRANSDUCTION HISTIDINE KINASE J"/>
    <property type="match status" value="1"/>
</dbReference>
<dbReference type="SMART" id="SM00448">
    <property type="entry name" value="REC"/>
    <property type="match status" value="1"/>
</dbReference>
<dbReference type="SUPFAM" id="SSF47384">
    <property type="entry name" value="Homodimeric domain of signal transducing histidine kinase"/>
    <property type="match status" value="1"/>
</dbReference>
<dbReference type="InterPro" id="IPR004358">
    <property type="entry name" value="Sig_transdc_His_kin-like_C"/>
</dbReference>
<dbReference type="SUPFAM" id="SSF55874">
    <property type="entry name" value="ATPase domain of HSP90 chaperone/DNA topoisomerase II/histidine kinase"/>
    <property type="match status" value="2"/>
</dbReference>
<evidence type="ECO:0000313" key="18">
    <source>
        <dbReference type="Proteomes" id="UP000218238"/>
    </source>
</evidence>
<dbReference type="PRINTS" id="PR00344">
    <property type="entry name" value="BCTRLSENSOR"/>
</dbReference>
<dbReference type="CDD" id="cd17546">
    <property type="entry name" value="REC_hyHK_CKI1_RcsC-like"/>
    <property type="match status" value="1"/>
</dbReference>
<dbReference type="InterPro" id="IPR036097">
    <property type="entry name" value="HisK_dim/P_sf"/>
</dbReference>
<name>A0A2A2TAE2_9CYAN</name>
<gene>
    <name evidence="17" type="ORF">CK510_28855</name>
</gene>
<dbReference type="GO" id="GO:0005524">
    <property type="term" value="F:ATP binding"/>
    <property type="evidence" value="ECO:0007669"/>
    <property type="project" value="UniProtKB-KW"/>
</dbReference>
<evidence type="ECO:0000256" key="8">
    <source>
        <dbReference type="ARBA" id="ARBA00022777"/>
    </source>
</evidence>
<accession>A0A2A2TAE2</accession>
<keyword evidence="11" id="KW-0902">Two-component regulatory system</keyword>
<dbReference type="InterPro" id="IPR003661">
    <property type="entry name" value="HisK_dim/P_dom"/>
</dbReference>
<proteinExistence type="predicted"/>
<keyword evidence="7" id="KW-0547">Nucleotide-binding</keyword>
<dbReference type="InterPro" id="IPR005467">
    <property type="entry name" value="His_kinase_dom"/>
</dbReference>